<keyword evidence="1" id="KW-0812">Transmembrane</keyword>
<organism evidence="2 3">
    <name type="scientific">Roseburia yibonii</name>
    <dbReference type="NCBI Taxonomy" id="2763063"/>
    <lineage>
        <taxon>Bacteria</taxon>
        <taxon>Bacillati</taxon>
        <taxon>Bacillota</taxon>
        <taxon>Clostridia</taxon>
        <taxon>Lachnospirales</taxon>
        <taxon>Lachnospiraceae</taxon>
        <taxon>Roseburia</taxon>
    </lineage>
</organism>
<feature type="transmembrane region" description="Helical" evidence="1">
    <location>
        <begin position="41"/>
        <end position="62"/>
    </location>
</feature>
<reference evidence="2 3" key="1">
    <citation type="submission" date="2020-08" db="EMBL/GenBank/DDBJ databases">
        <title>Genome public.</title>
        <authorList>
            <person name="Liu C."/>
            <person name="Sun Q."/>
        </authorList>
    </citation>
    <scope>NUCLEOTIDE SEQUENCE [LARGE SCALE GENOMIC DNA]</scope>
    <source>
        <strain evidence="2 3">BX0805</strain>
    </source>
</reference>
<feature type="transmembrane region" description="Helical" evidence="1">
    <location>
        <begin position="7"/>
        <end position="29"/>
    </location>
</feature>
<evidence type="ECO:0000256" key="1">
    <source>
        <dbReference type="SAM" id="Phobius"/>
    </source>
</evidence>
<comment type="caution">
    <text evidence="2">The sequence shown here is derived from an EMBL/GenBank/DDBJ whole genome shotgun (WGS) entry which is preliminary data.</text>
</comment>
<gene>
    <name evidence="2" type="ORF">H8Z76_07060</name>
</gene>
<protein>
    <submittedName>
        <fullName evidence="2">Uncharacterized protein</fullName>
    </submittedName>
</protein>
<dbReference type="EMBL" id="JACOQH010000004">
    <property type="protein sequence ID" value="MBC5753788.1"/>
    <property type="molecule type" value="Genomic_DNA"/>
</dbReference>
<keyword evidence="1" id="KW-1133">Transmembrane helix</keyword>
<name>A0ABR7IA31_9FIRM</name>
<keyword evidence="1" id="KW-0472">Membrane</keyword>
<keyword evidence="3" id="KW-1185">Reference proteome</keyword>
<proteinExistence type="predicted"/>
<evidence type="ECO:0000313" key="2">
    <source>
        <dbReference type="EMBL" id="MBC5753788.1"/>
    </source>
</evidence>
<evidence type="ECO:0000313" key="3">
    <source>
        <dbReference type="Proteomes" id="UP000621540"/>
    </source>
</evidence>
<dbReference type="RefSeq" id="WP_022514565.1">
    <property type="nucleotide sequence ID" value="NZ_JACOQH010000004.1"/>
</dbReference>
<dbReference type="Proteomes" id="UP000621540">
    <property type="component" value="Unassembled WGS sequence"/>
</dbReference>
<sequence length="81" mass="9063">MKKIKQILAILGCILLVGLYVSTLIFALIGSEDTMNLFRASVYATVVVPVLIWAYSLIYRLLKNHSDGSKKDTDEEKTMTP</sequence>
<accession>A0ABR7IA31</accession>